<keyword evidence="19" id="KW-1185">Reference proteome</keyword>
<gene>
    <name evidence="18" type="ORF">IMG5_055080</name>
</gene>
<feature type="binding site" evidence="17">
    <location>
        <position position="433"/>
    </location>
    <ligand>
        <name>Zn(2+)</name>
        <dbReference type="ChEBI" id="CHEBI:29105"/>
        <note>catalytic</note>
    </ligand>
</feature>
<dbReference type="GO" id="GO:0006508">
    <property type="term" value="P:proteolysis"/>
    <property type="evidence" value="ECO:0007669"/>
    <property type="project" value="UniProtKB-KW"/>
</dbReference>
<evidence type="ECO:0000313" key="19">
    <source>
        <dbReference type="Proteomes" id="UP000008983"/>
    </source>
</evidence>
<evidence type="ECO:0000256" key="8">
    <source>
        <dbReference type="ARBA" id="ARBA00022670"/>
    </source>
</evidence>
<dbReference type="GO" id="GO:0008235">
    <property type="term" value="F:metalloexopeptidase activity"/>
    <property type="evidence" value="ECO:0007669"/>
    <property type="project" value="InterPro"/>
</dbReference>
<name>G0QN36_ICHMU</name>
<dbReference type="GeneID" id="14909553"/>
<evidence type="ECO:0000256" key="5">
    <source>
        <dbReference type="ARBA" id="ARBA00014713"/>
    </source>
</evidence>
<feature type="binding site" evidence="17">
    <location>
        <position position="487"/>
    </location>
    <ligand>
        <name>Zn(2+)</name>
        <dbReference type="ChEBI" id="CHEBI:29105"/>
        <note>catalytic</note>
    </ligand>
</feature>
<feature type="binding site" evidence="17">
    <location>
        <position position="438"/>
    </location>
    <ligand>
        <name>Zn(2+)</name>
        <dbReference type="ChEBI" id="CHEBI:29105"/>
        <note>catalytic</note>
    </ligand>
</feature>
<dbReference type="FunFam" id="3.30.540.30:FF:000002">
    <property type="entry name" value="Dipeptidyl peptidase 3"/>
    <property type="match status" value="1"/>
</dbReference>
<evidence type="ECO:0000256" key="6">
    <source>
        <dbReference type="ARBA" id="ARBA00022438"/>
    </source>
</evidence>
<evidence type="ECO:0000256" key="2">
    <source>
        <dbReference type="ARBA" id="ARBA00004496"/>
    </source>
</evidence>
<keyword evidence="10 15" id="KW-0378">Hydrolase</keyword>
<dbReference type="GO" id="GO:0005737">
    <property type="term" value="C:cytoplasm"/>
    <property type="evidence" value="ECO:0007669"/>
    <property type="project" value="UniProtKB-SubCell"/>
</dbReference>
<reference evidence="18 19" key="1">
    <citation type="submission" date="2011-07" db="EMBL/GenBank/DDBJ databases">
        <authorList>
            <person name="Coyne R."/>
            <person name="Brami D."/>
            <person name="Johnson J."/>
            <person name="Hostetler J."/>
            <person name="Hannick L."/>
            <person name="Clark T."/>
            <person name="Cassidy-Hanley D."/>
            <person name="Inman J."/>
        </authorList>
    </citation>
    <scope>NUCLEOTIDE SEQUENCE [LARGE SCALE GENOMIC DNA]</scope>
    <source>
        <strain evidence="18 19">G5</strain>
    </source>
</reference>
<dbReference type="InterPro" id="IPR039461">
    <property type="entry name" value="Peptidase_M49"/>
</dbReference>
<dbReference type="Gene3D" id="3.30.540.30">
    <property type="match status" value="3"/>
</dbReference>
<feature type="active site" evidence="16">
    <location>
        <position position="434"/>
    </location>
</feature>
<sequence length="705" mass="82065">METVKKPTVSLKSPIMGVFCQKEFEQLTKKEQIYSYYFSQAAWEGSKICYFQKSYESPALFIILQLTFSGQTIDQLRKKSIENGITEDQFNQFVVYSAAVFNNCGNYNSFGDDKFIPEVNEITFQKILSLSVNFTTTYGSLITNIYNEIKPYLYEHTKNLKRIGLPPNEGSTGYYSSNLCNEEIEIIDELLQILNISSLNTRIVKFCENKYAVLVASVNQQKISHIYKKKQIDILFGDFSPLIRRITQSLEKSLPFVANKTQEKMVKKYIEHFNIGNIDIHKESQIFWVKDVNPVIETNIGFIETYLDPKQLRAEFEGFVAVVDKDRSKKTKNFVDQAEKFLSMLPWPKDFEKDHFLQPDFTCLSVLAFGSAGTPLGINIPNYDDIRQEEGFKNVYLGNCITSPKEILFLDQEDVDIKVKNFPAVIYHKVIFHELLGHGCGKLFKKGNYDAENIINPLTNEKGINKCYGENDTWNSVFQNLSNPYEECRADSVALYFSCFKEAIEVLQPEQLENWESINIATFLEFIYQALIGLQFYNVEDKKWGQAHINGRWVILQVLLEGGNGFVTVEKCQHPENKEKDWIKVHMDRTQIRTTGLESMKKFLLKLQVYKSTADFAEAKKMFDNYSQVNEKFLEIRKIIIDNKKPRRLEVQGNLLMDYSGKLNYKIYEENFDGVIQSYIERFPYFDSEMFDLWNKYREIYKPAI</sequence>
<dbReference type="eggNOG" id="KOG3675">
    <property type="taxonomic scope" value="Eukaryota"/>
</dbReference>
<organism evidence="18 19">
    <name type="scientific">Ichthyophthirius multifiliis</name>
    <name type="common">White spot disease agent</name>
    <name type="synonym">Ich</name>
    <dbReference type="NCBI Taxonomy" id="5932"/>
    <lineage>
        <taxon>Eukaryota</taxon>
        <taxon>Sar</taxon>
        <taxon>Alveolata</taxon>
        <taxon>Ciliophora</taxon>
        <taxon>Intramacronucleata</taxon>
        <taxon>Oligohymenophorea</taxon>
        <taxon>Hymenostomatida</taxon>
        <taxon>Ophryoglenina</taxon>
        <taxon>Ichthyophthirius</taxon>
    </lineage>
</organism>
<evidence type="ECO:0000256" key="10">
    <source>
        <dbReference type="ARBA" id="ARBA00022801"/>
    </source>
</evidence>
<comment type="catalytic activity">
    <reaction evidence="1 15">
        <text>Release of an N-terminal dipeptide from a peptide comprising four or more residues, with broad specificity. Also acts on dipeptidyl 2-naphthylamides.</text>
        <dbReference type="EC" id="3.4.14.4"/>
    </reaction>
</comment>
<dbReference type="GO" id="GO:0008239">
    <property type="term" value="F:dipeptidyl-peptidase activity"/>
    <property type="evidence" value="ECO:0007669"/>
    <property type="project" value="UniProtKB-UniRule"/>
</dbReference>
<keyword evidence="11 15" id="KW-0862">Zinc</keyword>
<dbReference type="RefSeq" id="XP_004037351.1">
    <property type="nucleotide sequence ID" value="XM_004037303.1"/>
</dbReference>
<evidence type="ECO:0000313" key="18">
    <source>
        <dbReference type="EMBL" id="EGR33365.1"/>
    </source>
</evidence>
<keyword evidence="8 15" id="KW-0645">Protease</keyword>
<evidence type="ECO:0000256" key="9">
    <source>
        <dbReference type="ARBA" id="ARBA00022723"/>
    </source>
</evidence>
<evidence type="ECO:0000256" key="14">
    <source>
        <dbReference type="ARBA" id="ARBA00032119"/>
    </source>
</evidence>
<dbReference type="EMBL" id="GL983462">
    <property type="protein sequence ID" value="EGR33365.1"/>
    <property type="molecule type" value="Genomic_DNA"/>
</dbReference>
<dbReference type="InterPro" id="IPR005317">
    <property type="entry name" value="Dipeptidyl-peptase3"/>
</dbReference>
<evidence type="ECO:0000256" key="17">
    <source>
        <dbReference type="PIRSR" id="PIRSR007828-2"/>
    </source>
</evidence>
<evidence type="ECO:0000256" key="1">
    <source>
        <dbReference type="ARBA" id="ARBA00001336"/>
    </source>
</evidence>
<comment type="cofactor">
    <cofactor evidence="15 17">
        <name>Zn(2+)</name>
        <dbReference type="ChEBI" id="CHEBI:29105"/>
    </cofactor>
    <text evidence="15 17">Binds 1 zinc ion per subunit.</text>
</comment>
<dbReference type="Pfam" id="PF03571">
    <property type="entry name" value="Peptidase_M49"/>
    <property type="match status" value="1"/>
</dbReference>
<dbReference type="OrthoDB" id="4694525at2759"/>
<comment type="similarity">
    <text evidence="3 15">Belongs to the peptidase M49 family.</text>
</comment>
<keyword evidence="9 15" id="KW-0479">Metal-binding</keyword>
<proteinExistence type="inferred from homology"/>
<evidence type="ECO:0000256" key="12">
    <source>
        <dbReference type="ARBA" id="ARBA00023049"/>
    </source>
</evidence>
<accession>G0QN36</accession>
<dbReference type="PANTHER" id="PTHR23422:SF11">
    <property type="entry name" value="DIPEPTIDYL PEPTIDASE 3"/>
    <property type="match status" value="1"/>
</dbReference>
<dbReference type="AlphaFoldDB" id="G0QN36"/>
<dbReference type="InParanoid" id="G0QN36"/>
<comment type="subcellular location">
    <subcellularLocation>
        <location evidence="2">Cytoplasm</location>
    </subcellularLocation>
</comment>
<evidence type="ECO:0000256" key="4">
    <source>
        <dbReference type="ARBA" id="ARBA00012063"/>
    </source>
</evidence>
<evidence type="ECO:0000256" key="3">
    <source>
        <dbReference type="ARBA" id="ARBA00010200"/>
    </source>
</evidence>
<evidence type="ECO:0000256" key="15">
    <source>
        <dbReference type="PIRNR" id="PIRNR007828"/>
    </source>
</evidence>
<dbReference type="GO" id="GO:0004177">
    <property type="term" value="F:aminopeptidase activity"/>
    <property type="evidence" value="ECO:0007669"/>
    <property type="project" value="UniProtKB-KW"/>
</dbReference>
<dbReference type="FunFam" id="3.30.540.30:FF:000001">
    <property type="entry name" value="Dipeptidyl peptidase 3"/>
    <property type="match status" value="1"/>
</dbReference>
<evidence type="ECO:0000256" key="13">
    <source>
        <dbReference type="ARBA" id="ARBA00031288"/>
    </source>
</evidence>
<evidence type="ECO:0000256" key="16">
    <source>
        <dbReference type="PIRSR" id="PIRSR007828-1"/>
    </source>
</evidence>
<keyword evidence="7 15" id="KW-0963">Cytoplasm</keyword>
<dbReference type="Proteomes" id="UP000008983">
    <property type="component" value="Unassembled WGS sequence"/>
</dbReference>
<dbReference type="EC" id="3.4.14.4" evidence="4 15"/>
<dbReference type="PIRSF" id="PIRSF007828">
    <property type="entry name" value="Dipeptidyl-peptidase_III"/>
    <property type="match status" value="1"/>
</dbReference>
<dbReference type="GO" id="GO:0046872">
    <property type="term" value="F:metal ion binding"/>
    <property type="evidence" value="ECO:0007669"/>
    <property type="project" value="UniProtKB-KW"/>
</dbReference>
<evidence type="ECO:0000256" key="7">
    <source>
        <dbReference type="ARBA" id="ARBA00022490"/>
    </source>
</evidence>
<dbReference type="OMA" id="NAQWFED"/>
<protein>
    <recommendedName>
        <fullName evidence="5 15">Dipeptidyl peptidase 3</fullName>
        <ecNumber evidence="4 15">3.4.14.4</ecNumber>
    </recommendedName>
    <alternativeName>
        <fullName evidence="13 15">Dipeptidyl aminopeptidase III</fullName>
    </alternativeName>
    <alternativeName>
        <fullName evidence="14 15">Dipeptidyl peptidase III</fullName>
    </alternativeName>
</protein>
<keyword evidence="12 15" id="KW-0482">Metalloprotease</keyword>
<keyword evidence="6 15" id="KW-0031">Aminopeptidase</keyword>
<dbReference type="PANTHER" id="PTHR23422">
    <property type="entry name" value="DIPEPTIDYL PEPTIDASE III-RELATED"/>
    <property type="match status" value="1"/>
</dbReference>
<evidence type="ECO:0000256" key="11">
    <source>
        <dbReference type="ARBA" id="ARBA00022833"/>
    </source>
</evidence>